<dbReference type="InterPro" id="IPR036034">
    <property type="entry name" value="PDZ_sf"/>
</dbReference>
<feature type="compositionally biased region" description="Polar residues" evidence="1">
    <location>
        <begin position="76"/>
        <end position="86"/>
    </location>
</feature>
<feature type="region of interest" description="Disordered" evidence="1">
    <location>
        <begin position="58"/>
        <end position="86"/>
    </location>
</feature>
<evidence type="ECO:0000256" key="1">
    <source>
        <dbReference type="SAM" id="MobiDB-lite"/>
    </source>
</evidence>
<feature type="compositionally biased region" description="Basic and acidic residues" evidence="1">
    <location>
        <begin position="943"/>
        <end position="957"/>
    </location>
</feature>
<dbReference type="PANTHER" id="PTHR16027:SF9">
    <property type="entry name" value="RAS-ASSOCIATING AND DILUTE DOMAIN-CONTAINING PROTEIN"/>
    <property type="match status" value="1"/>
</dbReference>
<dbReference type="InterPro" id="IPR008984">
    <property type="entry name" value="SMAD_FHA_dom_sf"/>
</dbReference>
<dbReference type="SUPFAM" id="SSF49879">
    <property type="entry name" value="SMAD/FHA domain"/>
    <property type="match status" value="1"/>
</dbReference>
<dbReference type="GO" id="GO:0051020">
    <property type="term" value="F:GTPase binding"/>
    <property type="evidence" value="ECO:0007669"/>
    <property type="project" value="TreeGrafter"/>
</dbReference>
<dbReference type="EMBL" id="HAAD01001786">
    <property type="protein sequence ID" value="CDG68018.1"/>
    <property type="molecule type" value="mRNA"/>
</dbReference>
<evidence type="ECO:0000259" key="4">
    <source>
        <dbReference type="PROSITE" id="PS51126"/>
    </source>
</evidence>
<feature type="region of interest" description="Disordered" evidence="1">
    <location>
        <begin position="456"/>
        <end position="482"/>
    </location>
</feature>
<feature type="region of interest" description="Disordered" evidence="1">
    <location>
        <begin position="264"/>
        <end position="288"/>
    </location>
</feature>
<protein>
    <submittedName>
        <fullName evidence="5">Ras-associating and dilute domain-containing protein</fullName>
    </submittedName>
</protein>
<dbReference type="GO" id="GO:0007165">
    <property type="term" value="P:signal transduction"/>
    <property type="evidence" value="ECO:0007669"/>
    <property type="project" value="InterPro"/>
</dbReference>
<dbReference type="Pfam" id="PF00595">
    <property type="entry name" value="PDZ"/>
    <property type="match status" value="1"/>
</dbReference>
<dbReference type="SUPFAM" id="SSF54236">
    <property type="entry name" value="Ubiquitin-like"/>
    <property type="match status" value="1"/>
</dbReference>
<name>T2M6W4_HYDVU</name>
<dbReference type="Gene3D" id="3.10.20.90">
    <property type="entry name" value="Phosphatidylinositol 3-kinase Catalytic Subunit, Chain A, domain 1"/>
    <property type="match status" value="1"/>
</dbReference>
<dbReference type="InterPro" id="IPR002710">
    <property type="entry name" value="Dilute_dom"/>
</dbReference>
<dbReference type="Pfam" id="PF01843">
    <property type="entry name" value="DIL"/>
    <property type="match status" value="1"/>
</dbReference>
<dbReference type="InterPro" id="IPR000159">
    <property type="entry name" value="RA_dom"/>
</dbReference>
<evidence type="ECO:0000313" key="5">
    <source>
        <dbReference type="EMBL" id="CDG68018.1"/>
    </source>
</evidence>
<dbReference type="OrthoDB" id="3908708at2759"/>
<dbReference type="InterPro" id="IPR029071">
    <property type="entry name" value="Ubiquitin-like_domsf"/>
</dbReference>
<dbReference type="SUPFAM" id="SSF50156">
    <property type="entry name" value="PDZ domain-like"/>
    <property type="match status" value="1"/>
</dbReference>
<dbReference type="Gene3D" id="2.30.42.10">
    <property type="match status" value="1"/>
</dbReference>
<dbReference type="SMART" id="SM01132">
    <property type="entry name" value="DIL"/>
    <property type="match status" value="1"/>
</dbReference>
<feature type="region of interest" description="Disordered" evidence="1">
    <location>
        <begin position="926"/>
        <end position="964"/>
    </location>
</feature>
<dbReference type="Pfam" id="PF00788">
    <property type="entry name" value="RA"/>
    <property type="match status" value="1"/>
</dbReference>
<dbReference type="PANTHER" id="PTHR16027">
    <property type="entry name" value="DILUTE DOMAIN-CONTAINING PROTEIN YPR089W"/>
    <property type="match status" value="1"/>
</dbReference>
<dbReference type="CDD" id="cd06690">
    <property type="entry name" value="PDZ_Radil-like"/>
    <property type="match status" value="1"/>
</dbReference>
<dbReference type="SMART" id="SM00314">
    <property type="entry name" value="RA"/>
    <property type="match status" value="1"/>
</dbReference>
<reference evidence="5" key="1">
    <citation type="journal article" date="2013" name="Genome Biol. Evol.">
        <title>Punctuated emergences of genetic and phenotypic innovations in eumetazoan, bilaterian, euteleostome, and hominidae ancestors.</title>
        <authorList>
            <person name="Wenger Y."/>
            <person name="Galliot B."/>
        </authorList>
    </citation>
    <scope>NUCLEOTIDE SEQUENCE</scope>
    <source>
        <tissue evidence="5">Whole animals</tissue>
    </source>
</reference>
<feature type="domain" description="Dilute" evidence="4">
    <location>
        <begin position="583"/>
        <end position="854"/>
    </location>
</feature>
<feature type="region of interest" description="Disordered" evidence="1">
    <location>
        <begin position="1"/>
        <end position="40"/>
    </location>
</feature>
<dbReference type="AlphaFoldDB" id="T2M6W4"/>
<dbReference type="InterPro" id="IPR001478">
    <property type="entry name" value="PDZ"/>
</dbReference>
<gene>
    <name evidence="5" type="primary">RADIL</name>
</gene>
<organism evidence="5">
    <name type="scientific">Hydra vulgaris</name>
    <name type="common">Hydra</name>
    <name type="synonym">Hydra attenuata</name>
    <dbReference type="NCBI Taxonomy" id="6087"/>
    <lineage>
        <taxon>Eukaryota</taxon>
        <taxon>Metazoa</taxon>
        <taxon>Cnidaria</taxon>
        <taxon>Hydrozoa</taxon>
        <taxon>Hydroidolina</taxon>
        <taxon>Anthoathecata</taxon>
        <taxon>Aplanulata</taxon>
        <taxon>Hydridae</taxon>
        <taxon>Hydra</taxon>
    </lineage>
</organism>
<accession>T2M6W4</accession>
<feature type="region of interest" description="Disordered" evidence="1">
    <location>
        <begin position="970"/>
        <end position="989"/>
    </location>
</feature>
<dbReference type="Gene3D" id="2.60.200.20">
    <property type="match status" value="1"/>
</dbReference>
<dbReference type="InterPro" id="IPR052072">
    <property type="entry name" value="Vascular_dev_regulator"/>
</dbReference>
<dbReference type="PROSITE" id="PS50200">
    <property type="entry name" value="RA"/>
    <property type="match status" value="1"/>
</dbReference>
<evidence type="ECO:0000259" key="2">
    <source>
        <dbReference type="PROSITE" id="PS50106"/>
    </source>
</evidence>
<feature type="domain" description="Ras-associating" evidence="3">
    <location>
        <begin position="112"/>
        <end position="234"/>
    </location>
</feature>
<sequence>MLVSVNNTKNLKSSLSTASEVNLNTSSKNKESSELIESSLNENKHKSLSFSSSSIFYDQDNDENNNPKSIQKVKKQSVTTRTQHPRSISKMFHKKKKDLQYNNTELSTNKLTPGILKVFGDNISAGLNYKAVRVSTISSAQEVIQMALERYAFENADPKDFVLCDVVGTFQSPNASYNTKQQNRPKKGEEDEQTIWNTEYIRIVNENEKPLVLQSLWKPTGNRFRRFELRRKQDAESSSFINTAEGLGRSSSDLSLFESSETSSASKSIDSGTKELVPLSPHSKSNGTHSENVVAPLYVPYLLLMQGFRNSSDKLLHKIDDPTIIVGPYSKGGIKYHIELFSSDILEPHAYLYKKINSSTNSDETSVDDINFSIFVDPAKGAEVSINGEVVRSETLLNPGSILGFGKSYYFLFKDPTQQDTGLPWLKLLKPNSTQPSNANYATINHVTKSIQTTNQVFTSDEKDSTENESSSDSSSEEEEIQYLAPRKEVEKSYLQMSYDIKNEDEVLNMILDIADSDLGAFKLTPMYFFMMVIEHSAATFTELQTRKLLLKISSGLQRIAWEKTKEIGKKNIKDEDPLVMLKYLLPELKPVLFWMSSAIEMLNFLQGKMSSYLLPRTMVTTNKEALLSADDELLTVLEEVIMFTFQQTVYHVTKVLYATLPSVIDSNPFRSNDSSDIANDKMESNVHSSVEKITIIFSKVLEAAKEFQVHTQITQQLFAYLFFFSNASLFNTLMEKGTGGKFYQWAKGVQMRTNLEYLESWAQFNGLIAQFDKYMIKIINAVDLLACSIVELTQMDWTSLRERFPSLNAAQLHQLLAEYNLGGKPRPRLWYPPPHEIEPALRSSDVLESFATHPPLILPSDGFVMDLSKDPDSEDFFIFYDLFRNGGFKNKENESFRKGPVNSKKERTKSHINGIEVKEALKNQPVETSADNRRRSITVNEKMTESKISSENDSKISSEIQSNKNTVKYSSDINSVRNKTSNPTSSNQVLGNYYNTDGFHNVENTDELVNKARNLLESEKKVANNKNEYSVELVRGAKGLGLGLIDAMFTALQTNAIYIRTIVPDTPASRDPRLSIGDRLLGVNGISLVGCDYNQAMDIIKKAGDRLSFLISKSDKETVNKILSSAT</sequence>
<proteinExistence type="evidence at transcript level"/>
<dbReference type="PROSITE" id="PS51126">
    <property type="entry name" value="DILUTE"/>
    <property type="match status" value="1"/>
</dbReference>
<dbReference type="PROSITE" id="PS50106">
    <property type="entry name" value="PDZ"/>
    <property type="match status" value="1"/>
</dbReference>
<feature type="domain" description="PDZ" evidence="2">
    <location>
        <begin position="1031"/>
        <end position="1116"/>
    </location>
</feature>
<evidence type="ECO:0000259" key="3">
    <source>
        <dbReference type="PROSITE" id="PS50200"/>
    </source>
</evidence>
<dbReference type="SMART" id="SM00228">
    <property type="entry name" value="PDZ"/>
    <property type="match status" value="1"/>
</dbReference>
<feature type="compositionally biased region" description="Polar residues" evidence="1">
    <location>
        <begin position="1"/>
        <end position="25"/>
    </location>
</feature>